<feature type="chain" id="PRO_5004287753" evidence="1">
    <location>
        <begin position="23"/>
        <end position="329"/>
    </location>
</feature>
<accession>Q7A245</accession>
<keyword evidence="1" id="KW-0732">Signal</keyword>
<organism evidence="2 3">
    <name type="scientific">Malacoplasma penetrans (strain HF-2)</name>
    <name type="common">Mycoplasma penetrans</name>
    <dbReference type="NCBI Taxonomy" id="272633"/>
    <lineage>
        <taxon>Bacteria</taxon>
        <taxon>Bacillati</taxon>
        <taxon>Mycoplasmatota</taxon>
        <taxon>Mycoplasmoidales</taxon>
        <taxon>Mycoplasmoidaceae</taxon>
        <taxon>Malacoplasma</taxon>
    </lineage>
</organism>
<dbReference type="AlphaFoldDB" id="Q7A245"/>
<dbReference type="STRING" id="272633.gene:10731770"/>
<evidence type="ECO:0000313" key="3">
    <source>
        <dbReference type="Proteomes" id="UP000002522"/>
    </source>
</evidence>
<dbReference type="HOGENOM" id="CLU_040028_0_0_14"/>
<keyword evidence="3" id="KW-1185">Reference proteome</keyword>
<feature type="signal peptide" evidence="1">
    <location>
        <begin position="1"/>
        <end position="22"/>
    </location>
</feature>
<dbReference type="Pfam" id="PF07668">
    <property type="entry name" value="MpPF1"/>
    <property type="match status" value="1"/>
</dbReference>
<dbReference type="InterPro" id="IPR011653">
    <property type="entry name" value="Lipoprotein_p35"/>
</dbReference>
<protein>
    <submittedName>
        <fullName evidence="2">P35 lipoprotein homolog</fullName>
    </submittedName>
</protein>
<evidence type="ECO:0000313" key="2">
    <source>
        <dbReference type="EMBL" id="BAC44441.1"/>
    </source>
</evidence>
<gene>
    <name evidence="2" type="ordered locus">MYPE6500</name>
</gene>
<dbReference type="KEGG" id="mpe:MYPE6500"/>
<evidence type="ECO:0000256" key="1">
    <source>
        <dbReference type="SAM" id="SignalP"/>
    </source>
</evidence>
<name>Q7A245_MALP2</name>
<proteinExistence type="predicted"/>
<reference evidence="2 3" key="1">
    <citation type="journal article" date="2002" name="Nucleic Acids Res.">
        <title>The complete genomic sequence of Mycoplasma penetrans, an intracellular bacterial pathogen in humans.</title>
        <authorList>
            <person name="Sasaki Y."/>
            <person name="Ishikawa J."/>
            <person name="Yamashita A."/>
            <person name="Oshima K."/>
            <person name="Kenri T."/>
            <person name="Furuya K."/>
            <person name="Yoshino C."/>
            <person name="Horino A."/>
            <person name="Shiba T."/>
            <person name="Sasaki T."/>
            <person name="Hattori M."/>
        </authorList>
    </citation>
    <scope>NUCLEOTIDE SEQUENCE [LARGE SCALE GENOMIC DNA]</scope>
    <source>
        <strain evidence="2 3">HF-2</strain>
    </source>
</reference>
<dbReference type="EMBL" id="BA000026">
    <property type="protein sequence ID" value="BAC44441.1"/>
    <property type="molecule type" value="Genomic_DNA"/>
</dbReference>
<dbReference type="RefSeq" id="WP_011077471.1">
    <property type="nucleotide sequence ID" value="NC_004432.1"/>
</dbReference>
<dbReference type="Proteomes" id="UP000002522">
    <property type="component" value="Chromosome"/>
</dbReference>
<sequence>MKIKKIKLLKALAMTGAFGIVATVPVIVSSCSSTSDNNGNGNNNGGQGGDQQTQTTIKPAIKSDVQLSGKLNNIYDASTTDRKDTNTLISDDIKANPDKYFTNGADIKDAIKDAKVTVNGNFSASEWNDQGAKEYSEWSKDGNNNISKILYPTEAAQIDIASLNELKTKTFKDSETINKFITDSKITIANLANMQNFRVENKLYLSDEDLLHVNLKADNKTANQSGLNLDLEIPVSNINLKTTLTVSVDATTNTTGNKIEAVSGLTTNFSYNIGIDSTVKFTDPKTYPTVTTDEAKKAETVLEKLGYATNTSGNITLDNDKISAAIGGL</sequence>
<dbReference type="GO" id="GO:0016020">
    <property type="term" value="C:membrane"/>
    <property type="evidence" value="ECO:0007669"/>
    <property type="project" value="InterPro"/>
</dbReference>
<dbReference type="PROSITE" id="PS51257">
    <property type="entry name" value="PROKAR_LIPOPROTEIN"/>
    <property type="match status" value="1"/>
</dbReference>
<dbReference type="InParanoid" id="Q7A245"/>
<keyword evidence="2" id="KW-0449">Lipoprotein</keyword>